<dbReference type="EMBL" id="FWFN01000004">
    <property type="protein sequence ID" value="SLN45172.1"/>
    <property type="molecule type" value="Genomic_DNA"/>
</dbReference>
<keyword evidence="1" id="KW-0472">Membrane</keyword>
<organism evidence="2 3">
    <name type="scientific">Pseudooceanicola marinus</name>
    <dbReference type="NCBI Taxonomy" id="396013"/>
    <lineage>
        <taxon>Bacteria</taxon>
        <taxon>Pseudomonadati</taxon>
        <taxon>Pseudomonadota</taxon>
        <taxon>Alphaproteobacteria</taxon>
        <taxon>Rhodobacterales</taxon>
        <taxon>Paracoccaceae</taxon>
        <taxon>Pseudooceanicola</taxon>
    </lineage>
</organism>
<keyword evidence="1" id="KW-0812">Transmembrane</keyword>
<name>A0A1X6ZA74_9RHOB</name>
<proteinExistence type="predicted"/>
<feature type="transmembrane region" description="Helical" evidence="1">
    <location>
        <begin position="28"/>
        <end position="50"/>
    </location>
</feature>
<evidence type="ECO:0000256" key="1">
    <source>
        <dbReference type="SAM" id="Phobius"/>
    </source>
</evidence>
<protein>
    <recommendedName>
        <fullName evidence="4">Apolipoprotein acyltransferase</fullName>
    </recommendedName>
</protein>
<dbReference type="Proteomes" id="UP000193963">
    <property type="component" value="Unassembled WGS sequence"/>
</dbReference>
<gene>
    <name evidence="2" type="ORF">PSM7751_02091</name>
</gene>
<sequence length="55" mass="5978">MFVIAGLIIGAIFGALRAKRRGGNGKDMFQYGATHAILFALIGLFITLFVHRSLI</sequence>
<keyword evidence="1" id="KW-1133">Transmembrane helix</keyword>
<evidence type="ECO:0000313" key="3">
    <source>
        <dbReference type="Proteomes" id="UP000193963"/>
    </source>
</evidence>
<dbReference type="AlphaFoldDB" id="A0A1X6ZA74"/>
<evidence type="ECO:0008006" key="4">
    <source>
        <dbReference type="Google" id="ProtNLM"/>
    </source>
</evidence>
<evidence type="ECO:0000313" key="2">
    <source>
        <dbReference type="EMBL" id="SLN45172.1"/>
    </source>
</evidence>
<dbReference type="RefSeq" id="WP_198431905.1">
    <property type="nucleotide sequence ID" value="NZ_FWFN01000004.1"/>
</dbReference>
<keyword evidence="3" id="KW-1185">Reference proteome</keyword>
<accession>A0A1X6ZA74</accession>
<reference evidence="2 3" key="1">
    <citation type="submission" date="2017-03" db="EMBL/GenBank/DDBJ databases">
        <authorList>
            <person name="Afonso C.L."/>
            <person name="Miller P.J."/>
            <person name="Scott M.A."/>
            <person name="Spackman E."/>
            <person name="Goraichik I."/>
            <person name="Dimitrov K.M."/>
            <person name="Suarez D.L."/>
            <person name="Swayne D.E."/>
        </authorList>
    </citation>
    <scope>NUCLEOTIDE SEQUENCE [LARGE SCALE GENOMIC DNA]</scope>
    <source>
        <strain evidence="2 3">CECT 7751</strain>
    </source>
</reference>